<feature type="transmembrane region" description="Helical" evidence="2">
    <location>
        <begin position="7"/>
        <end position="28"/>
    </location>
</feature>
<keyword evidence="2" id="KW-0472">Membrane</keyword>
<name>A0ABY7BLZ1_9FIRM</name>
<keyword evidence="2" id="KW-0812">Transmembrane</keyword>
<dbReference type="EMBL" id="CP113864">
    <property type="protein sequence ID" value="WAM32571.1"/>
    <property type="molecule type" value="Genomic_DNA"/>
</dbReference>
<sequence>MKIGERILLTIFTLVVIVASVFAILLPLGVFSVDSVQSAVYEYVNNPIYGLIPLLIIIMGFAVMFTGVKKKKVRLGIIHANELGNLVISPKTFESAGYSAIKDIKGIKDAVIEIDFDENGVEYHIDALVVSDVNIPELTKEVQNAIKNHVETAIGIPVKSVNLHVKDMVAPQTSITHLR</sequence>
<dbReference type="NCBIfam" id="NF033218">
    <property type="entry name" value="anchor_AmaP"/>
    <property type="match status" value="1"/>
</dbReference>
<comment type="similarity">
    <text evidence="1">Belongs to the asp23 family.</text>
</comment>
<keyword evidence="4" id="KW-1185">Reference proteome</keyword>
<proteinExistence type="inferred from homology"/>
<accession>A0ABY7BLZ1</accession>
<keyword evidence="2" id="KW-1133">Transmembrane helix</keyword>
<dbReference type="Pfam" id="PF03780">
    <property type="entry name" value="Asp23"/>
    <property type="match status" value="1"/>
</dbReference>
<dbReference type="RefSeq" id="WP_045164902.1">
    <property type="nucleotide sequence ID" value="NZ_CP113864.1"/>
</dbReference>
<evidence type="ECO:0000313" key="3">
    <source>
        <dbReference type="EMBL" id="WAM32571.1"/>
    </source>
</evidence>
<evidence type="ECO:0000256" key="1">
    <source>
        <dbReference type="ARBA" id="ARBA00005721"/>
    </source>
</evidence>
<protein>
    <submittedName>
        <fullName evidence="3">Alkaline shock response membrane anchor protein AmaP</fullName>
    </submittedName>
</protein>
<dbReference type="Proteomes" id="UP001164745">
    <property type="component" value="Chromosome"/>
</dbReference>
<evidence type="ECO:0000313" key="4">
    <source>
        <dbReference type="Proteomes" id="UP001164745"/>
    </source>
</evidence>
<organism evidence="3 4">
    <name type="scientific">Caldicellulosiruptor naganoensis</name>
    <dbReference type="NCBI Taxonomy" id="29324"/>
    <lineage>
        <taxon>Bacteria</taxon>
        <taxon>Bacillati</taxon>
        <taxon>Bacillota</taxon>
        <taxon>Bacillota incertae sedis</taxon>
        <taxon>Caldicellulosiruptorales</taxon>
        <taxon>Caldicellulosiruptoraceae</taxon>
        <taxon>Caldicellulosiruptor</taxon>
    </lineage>
</organism>
<feature type="transmembrane region" description="Helical" evidence="2">
    <location>
        <begin position="48"/>
        <end position="68"/>
    </location>
</feature>
<reference evidence="3" key="1">
    <citation type="submission" date="2022-12" db="EMBL/GenBank/DDBJ databases">
        <authorList>
            <person name="Bing R.G."/>
            <person name="Willard D.J."/>
            <person name="Manesh M.J.H."/>
            <person name="Laemthong T."/>
            <person name="Crosby J.R."/>
            <person name="Kelly R.M."/>
        </authorList>
    </citation>
    <scope>NUCLEOTIDE SEQUENCE</scope>
    <source>
        <strain evidence="3">DSM 8991</strain>
    </source>
</reference>
<evidence type="ECO:0000256" key="2">
    <source>
        <dbReference type="SAM" id="Phobius"/>
    </source>
</evidence>
<gene>
    <name evidence="3" type="primary">amaP</name>
    <name evidence="3" type="ORF">OTJ99_001145</name>
</gene>
<dbReference type="InterPro" id="IPR005531">
    <property type="entry name" value="Asp23"/>
</dbReference>